<evidence type="ECO:0000313" key="1">
    <source>
        <dbReference type="EMBL" id="SIT11406.1"/>
    </source>
</evidence>
<organism evidence="1 2">
    <name type="scientific">Belliella pelovolcani</name>
    <dbReference type="NCBI Taxonomy" id="529505"/>
    <lineage>
        <taxon>Bacteria</taxon>
        <taxon>Pseudomonadati</taxon>
        <taxon>Bacteroidota</taxon>
        <taxon>Cytophagia</taxon>
        <taxon>Cytophagales</taxon>
        <taxon>Cyclobacteriaceae</taxon>
        <taxon>Belliella</taxon>
    </lineage>
</organism>
<protein>
    <submittedName>
        <fullName evidence="1">Uncharacterized protein</fullName>
    </submittedName>
</protein>
<dbReference type="RefSeq" id="WP_076502739.1">
    <property type="nucleotide sequence ID" value="NZ_FTOP01000017.1"/>
</dbReference>
<reference evidence="2" key="1">
    <citation type="submission" date="2017-01" db="EMBL/GenBank/DDBJ databases">
        <authorList>
            <person name="Varghese N."/>
            <person name="Submissions S."/>
        </authorList>
    </citation>
    <scope>NUCLEOTIDE SEQUENCE [LARGE SCALE GENOMIC DNA]</scope>
    <source>
        <strain evidence="2">DSM 46698</strain>
    </source>
</reference>
<gene>
    <name evidence="1" type="ORF">SAMN05421761_11758</name>
</gene>
<dbReference type="OrthoDB" id="9866280at2"/>
<accession>A0A1N7PLG6</accession>
<dbReference type="Proteomes" id="UP000186026">
    <property type="component" value="Unassembled WGS sequence"/>
</dbReference>
<evidence type="ECO:0000313" key="2">
    <source>
        <dbReference type="Proteomes" id="UP000186026"/>
    </source>
</evidence>
<name>A0A1N7PLG6_9BACT</name>
<dbReference type="AlphaFoldDB" id="A0A1N7PLG6"/>
<dbReference type="EMBL" id="FTOP01000017">
    <property type="protein sequence ID" value="SIT11406.1"/>
    <property type="molecule type" value="Genomic_DNA"/>
</dbReference>
<keyword evidence="2" id="KW-1185">Reference proteome</keyword>
<proteinExistence type="predicted"/>
<sequence>MGKDLQYYCYAQMQKDAGKFFEVIPVNFGDRILNFHSEASGEFLKESPSTQLPIITNVYSQTMALTGQVS</sequence>